<sequence length="274" mass="29182">MSQISAHHARVGRIGEVAVLDSHATAELRGTALLVPGYTGSKEDFVDILDPLAARGFRVVAMDQPGQYESPGPPDYLAYTPDWLGGAVRAVARTLGAVHLLGHSFGGLTARAAVIAEPALFASLTLLDSGPAKLGGSRTAQIDILEPLYESGGIEAVYAQLERLAMADPAWPTRPQALKDFLRKRFVGSTPAGLRGMGTSLVTEPDRVDELRATGVRVLVAYGEHDNAWRPQTQAVMAERLGARTEVIAAAVHSPAIEATEATVKILEDFWSQP</sequence>
<dbReference type="RefSeq" id="WP_344313992.1">
    <property type="nucleotide sequence ID" value="NZ_BAAANY010000031.1"/>
</dbReference>
<gene>
    <name evidence="2" type="ORF">GCM10009765_64130</name>
</gene>
<dbReference type="PANTHER" id="PTHR43194:SF2">
    <property type="entry name" value="PEROXISOMAL MEMBRANE PROTEIN LPX1"/>
    <property type="match status" value="1"/>
</dbReference>
<dbReference type="Proteomes" id="UP001500618">
    <property type="component" value="Unassembled WGS sequence"/>
</dbReference>
<dbReference type="EMBL" id="BAAANY010000031">
    <property type="protein sequence ID" value="GAA1705871.1"/>
    <property type="molecule type" value="Genomic_DNA"/>
</dbReference>
<comment type="caution">
    <text evidence="2">The sequence shown here is derived from an EMBL/GenBank/DDBJ whole genome shotgun (WGS) entry which is preliminary data.</text>
</comment>
<accession>A0ABN2IIU5</accession>
<dbReference type="InterPro" id="IPR000073">
    <property type="entry name" value="AB_hydrolase_1"/>
</dbReference>
<evidence type="ECO:0000313" key="2">
    <source>
        <dbReference type="EMBL" id="GAA1705871.1"/>
    </source>
</evidence>
<organism evidence="2 3">
    <name type="scientific">Fodinicola feengrottensis</name>
    <dbReference type="NCBI Taxonomy" id="435914"/>
    <lineage>
        <taxon>Bacteria</taxon>
        <taxon>Bacillati</taxon>
        <taxon>Actinomycetota</taxon>
        <taxon>Actinomycetes</taxon>
        <taxon>Mycobacteriales</taxon>
        <taxon>Fodinicola</taxon>
    </lineage>
</organism>
<dbReference type="GO" id="GO:0016787">
    <property type="term" value="F:hydrolase activity"/>
    <property type="evidence" value="ECO:0007669"/>
    <property type="project" value="UniProtKB-KW"/>
</dbReference>
<evidence type="ECO:0000259" key="1">
    <source>
        <dbReference type="Pfam" id="PF12697"/>
    </source>
</evidence>
<keyword evidence="3" id="KW-1185">Reference proteome</keyword>
<feature type="domain" description="AB hydrolase-1" evidence="1">
    <location>
        <begin position="33"/>
        <end position="264"/>
    </location>
</feature>
<dbReference type="InterPro" id="IPR050228">
    <property type="entry name" value="Carboxylesterase_BioH"/>
</dbReference>
<reference evidence="2 3" key="1">
    <citation type="journal article" date="2019" name="Int. J. Syst. Evol. Microbiol.">
        <title>The Global Catalogue of Microorganisms (GCM) 10K type strain sequencing project: providing services to taxonomists for standard genome sequencing and annotation.</title>
        <authorList>
            <consortium name="The Broad Institute Genomics Platform"/>
            <consortium name="The Broad Institute Genome Sequencing Center for Infectious Disease"/>
            <person name="Wu L."/>
            <person name="Ma J."/>
        </authorList>
    </citation>
    <scope>NUCLEOTIDE SEQUENCE [LARGE SCALE GENOMIC DNA]</scope>
    <source>
        <strain evidence="2 3">JCM 14718</strain>
    </source>
</reference>
<evidence type="ECO:0000313" key="3">
    <source>
        <dbReference type="Proteomes" id="UP001500618"/>
    </source>
</evidence>
<dbReference type="Pfam" id="PF12697">
    <property type="entry name" value="Abhydrolase_6"/>
    <property type="match status" value="1"/>
</dbReference>
<keyword evidence="2" id="KW-0378">Hydrolase</keyword>
<dbReference type="PANTHER" id="PTHR43194">
    <property type="entry name" value="HYDROLASE ALPHA/BETA FOLD FAMILY"/>
    <property type="match status" value="1"/>
</dbReference>
<proteinExistence type="predicted"/>
<name>A0ABN2IIU5_9ACTN</name>
<protein>
    <submittedName>
        <fullName evidence="2">Alpha/beta hydrolase</fullName>
    </submittedName>
</protein>
<dbReference type="Gene3D" id="3.40.50.1820">
    <property type="entry name" value="alpha/beta hydrolase"/>
    <property type="match status" value="1"/>
</dbReference>
<dbReference type="InterPro" id="IPR029058">
    <property type="entry name" value="AB_hydrolase_fold"/>
</dbReference>
<dbReference type="SUPFAM" id="SSF53474">
    <property type="entry name" value="alpha/beta-Hydrolases"/>
    <property type="match status" value="1"/>
</dbReference>